<evidence type="ECO:0000256" key="5">
    <source>
        <dbReference type="ARBA" id="ARBA00022523"/>
    </source>
</evidence>
<dbReference type="Pfam" id="PF00394">
    <property type="entry name" value="Cu-oxidase"/>
    <property type="match status" value="1"/>
</dbReference>
<dbReference type="CDD" id="cd13875">
    <property type="entry name" value="CuRO_2_LCC_plant"/>
    <property type="match status" value="1"/>
</dbReference>
<evidence type="ECO:0000256" key="10">
    <source>
        <dbReference type="ARBA" id="ARBA00023008"/>
    </source>
</evidence>
<dbReference type="EC" id="1.10.3.2" evidence="4 13"/>
<evidence type="ECO:0000256" key="3">
    <source>
        <dbReference type="ARBA" id="ARBA00010609"/>
    </source>
</evidence>
<evidence type="ECO:0000313" key="17">
    <source>
        <dbReference type="EMBL" id="PWA94591.1"/>
    </source>
</evidence>
<evidence type="ECO:0000256" key="6">
    <source>
        <dbReference type="ARBA" id="ARBA00022525"/>
    </source>
</evidence>
<dbReference type="AlphaFoldDB" id="A0A2U1Q9A3"/>
<dbReference type="InterPro" id="IPR011707">
    <property type="entry name" value="Cu-oxidase-like_N"/>
</dbReference>
<evidence type="ECO:0000256" key="1">
    <source>
        <dbReference type="ARBA" id="ARBA00000349"/>
    </source>
</evidence>
<dbReference type="GO" id="GO:0048046">
    <property type="term" value="C:apoplast"/>
    <property type="evidence" value="ECO:0007669"/>
    <property type="project" value="UniProtKB-SubCell"/>
</dbReference>
<evidence type="ECO:0000259" key="14">
    <source>
        <dbReference type="Pfam" id="PF00394"/>
    </source>
</evidence>
<feature type="domain" description="Plastocyanin-like" evidence="15">
    <location>
        <begin position="414"/>
        <end position="526"/>
    </location>
</feature>
<dbReference type="GO" id="GO:0046274">
    <property type="term" value="P:lignin catabolic process"/>
    <property type="evidence" value="ECO:0007669"/>
    <property type="project" value="UniProtKB-KW"/>
</dbReference>
<protein>
    <recommendedName>
        <fullName evidence="4 13">Laccase</fullName>
        <ecNumber evidence="4 13">1.10.3.2</ecNumber>
    </recommendedName>
    <alternativeName>
        <fullName evidence="13">Benzenediol:oxygen oxidoreductase</fullName>
    </alternativeName>
    <alternativeName>
        <fullName evidence="13">Diphenol oxidase</fullName>
    </alternativeName>
    <alternativeName>
        <fullName evidence="13">Urishiol oxidase</fullName>
    </alternativeName>
</protein>
<dbReference type="InterPro" id="IPR011706">
    <property type="entry name" value="Cu-oxidase_C"/>
</dbReference>
<dbReference type="Proteomes" id="UP000245207">
    <property type="component" value="Unassembled WGS sequence"/>
</dbReference>
<dbReference type="PANTHER" id="PTHR11709:SF520">
    <property type="entry name" value="LACCASE"/>
    <property type="match status" value="1"/>
</dbReference>
<evidence type="ECO:0000256" key="13">
    <source>
        <dbReference type="RuleBase" id="RU361119"/>
    </source>
</evidence>
<dbReference type="Pfam" id="PF07731">
    <property type="entry name" value="Cu-oxidase_2"/>
    <property type="match status" value="1"/>
</dbReference>
<gene>
    <name evidence="17" type="ORF">CTI12_AA059610</name>
</gene>
<keyword evidence="12 13" id="KW-0439">Lignin degradation</keyword>
<evidence type="ECO:0000256" key="8">
    <source>
        <dbReference type="ARBA" id="ARBA00022737"/>
    </source>
</evidence>
<keyword evidence="6 13" id="KW-0964">Secreted</keyword>
<dbReference type="STRING" id="35608.A0A2U1Q9A3"/>
<evidence type="ECO:0000313" key="18">
    <source>
        <dbReference type="Proteomes" id="UP000245207"/>
    </source>
</evidence>
<dbReference type="SUPFAM" id="SSF49503">
    <property type="entry name" value="Cupredoxins"/>
    <property type="match status" value="3"/>
</dbReference>
<evidence type="ECO:0000256" key="9">
    <source>
        <dbReference type="ARBA" id="ARBA00023002"/>
    </source>
</evidence>
<dbReference type="InterPro" id="IPR034285">
    <property type="entry name" value="CuRO_2_LCC"/>
</dbReference>
<dbReference type="Pfam" id="PF07732">
    <property type="entry name" value="Cu-oxidase_3"/>
    <property type="match status" value="1"/>
</dbReference>
<dbReference type="InterPro" id="IPR034288">
    <property type="entry name" value="CuRO_1_LCC"/>
</dbReference>
<dbReference type="InterPro" id="IPR002355">
    <property type="entry name" value="Cu_oxidase_Cu_BS"/>
</dbReference>
<comment type="similarity">
    <text evidence="3 13">Belongs to the multicopper oxidase family.</text>
</comment>
<dbReference type="PROSITE" id="PS00080">
    <property type="entry name" value="MULTICOPPER_OXIDASE2"/>
    <property type="match status" value="1"/>
</dbReference>
<dbReference type="CDD" id="cd13849">
    <property type="entry name" value="CuRO_1_LCC_plant"/>
    <property type="match status" value="1"/>
</dbReference>
<evidence type="ECO:0000256" key="7">
    <source>
        <dbReference type="ARBA" id="ARBA00022723"/>
    </source>
</evidence>
<keyword evidence="10 13" id="KW-0186">Copper</keyword>
<proteinExistence type="inferred from homology"/>
<keyword evidence="7 13" id="KW-0479">Metal-binding</keyword>
<keyword evidence="9 13" id="KW-0560">Oxidoreductase</keyword>
<dbReference type="InterPro" id="IPR045087">
    <property type="entry name" value="Cu-oxidase_fam"/>
</dbReference>
<dbReference type="InterPro" id="IPR017761">
    <property type="entry name" value="Laccase"/>
</dbReference>
<dbReference type="GO" id="GO:0052716">
    <property type="term" value="F:hydroquinone:oxygen oxidoreductase activity"/>
    <property type="evidence" value="ECO:0007669"/>
    <property type="project" value="UniProtKB-EC"/>
</dbReference>
<dbReference type="InterPro" id="IPR008972">
    <property type="entry name" value="Cupredoxin"/>
</dbReference>
<evidence type="ECO:0000259" key="15">
    <source>
        <dbReference type="Pfam" id="PF07731"/>
    </source>
</evidence>
<dbReference type="InterPro" id="IPR033138">
    <property type="entry name" value="Cu_oxidase_CS"/>
</dbReference>
<reference evidence="17 18" key="1">
    <citation type="journal article" date="2018" name="Mol. Plant">
        <title>The genome of Artemisia annua provides insight into the evolution of Asteraceae family and artemisinin biosynthesis.</title>
        <authorList>
            <person name="Shen Q."/>
            <person name="Zhang L."/>
            <person name="Liao Z."/>
            <person name="Wang S."/>
            <person name="Yan T."/>
            <person name="Shi P."/>
            <person name="Liu M."/>
            <person name="Fu X."/>
            <person name="Pan Q."/>
            <person name="Wang Y."/>
            <person name="Lv Z."/>
            <person name="Lu X."/>
            <person name="Zhang F."/>
            <person name="Jiang W."/>
            <person name="Ma Y."/>
            <person name="Chen M."/>
            <person name="Hao X."/>
            <person name="Li L."/>
            <person name="Tang Y."/>
            <person name="Lv G."/>
            <person name="Zhou Y."/>
            <person name="Sun X."/>
            <person name="Brodelius P.E."/>
            <person name="Rose J.K.C."/>
            <person name="Tang K."/>
        </authorList>
    </citation>
    <scope>NUCLEOTIDE SEQUENCE [LARGE SCALE GENOMIC DNA]</scope>
    <source>
        <strain evidence="18">cv. Huhao1</strain>
        <tissue evidence="17">Leaf</tissue>
    </source>
</reference>
<dbReference type="CDD" id="cd13897">
    <property type="entry name" value="CuRO_3_LCC_plant"/>
    <property type="match status" value="1"/>
</dbReference>
<evidence type="ECO:0000259" key="16">
    <source>
        <dbReference type="Pfam" id="PF07732"/>
    </source>
</evidence>
<comment type="catalytic activity">
    <reaction evidence="1 13">
        <text>4 hydroquinone + O2 = 4 benzosemiquinone + 2 H2O</text>
        <dbReference type="Rhea" id="RHEA:11276"/>
        <dbReference type="ChEBI" id="CHEBI:15377"/>
        <dbReference type="ChEBI" id="CHEBI:15379"/>
        <dbReference type="ChEBI" id="CHEBI:17594"/>
        <dbReference type="ChEBI" id="CHEBI:17977"/>
        <dbReference type="EC" id="1.10.3.2"/>
    </reaction>
</comment>
<dbReference type="GO" id="GO:0005507">
    <property type="term" value="F:copper ion binding"/>
    <property type="evidence" value="ECO:0007669"/>
    <property type="project" value="InterPro"/>
</dbReference>
<dbReference type="Gene3D" id="2.60.40.420">
    <property type="entry name" value="Cupredoxins - blue copper proteins"/>
    <property type="match status" value="3"/>
</dbReference>
<dbReference type="InterPro" id="IPR034289">
    <property type="entry name" value="CuRO_3_LCC"/>
</dbReference>
<dbReference type="InterPro" id="IPR001117">
    <property type="entry name" value="Cu-oxidase_2nd"/>
</dbReference>
<evidence type="ECO:0000256" key="4">
    <source>
        <dbReference type="ARBA" id="ARBA00012297"/>
    </source>
</evidence>
<evidence type="ECO:0000256" key="2">
    <source>
        <dbReference type="ARBA" id="ARBA00004271"/>
    </source>
</evidence>
<comment type="function">
    <text evidence="13">Lignin degradation and detoxification of lignin-derived products.</text>
</comment>
<accession>A0A2U1Q9A3</accession>
<dbReference type="PROSITE" id="PS00079">
    <property type="entry name" value="MULTICOPPER_OXIDASE1"/>
    <property type="match status" value="1"/>
</dbReference>
<keyword evidence="18" id="KW-1185">Reference proteome</keyword>
<dbReference type="PANTHER" id="PTHR11709">
    <property type="entry name" value="MULTI-COPPER OXIDASE"/>
    <property type="match status" value="1"/>
</dbReference>
<name>A0A2U1Q9A3_ARTAN</name>
<evidence type="ECO:0000256" key="12">
    <source>
        <dbReference type="ARBA" id="ARBA00023185"/>
    </source>
</evidence>
<keyword evidence="8 13" id="KW-0677">Repeat</keyword>
<dbReference type="OrthoDB" id="2121828at2759"/>
<dbReference type="EMBL" id="PKPP01000303">
    <property type="protein sequence ID" value="PWA94591.1"/>
    <property type="molecule type" value="Genomic_DNA"/>
</dbReference>
<feature type="domain" description="Plastocyanin-like" evidence="14">
    <location>
        <begin position="140"/>
        <end position="290"/>
    </location>
</feature>
<feature type="domain" description="Plastocyanin-like" evidence="16">
    <location>
        <begin position="14"/>
        <end position="128"/>
    </location>
</feature>
<sequence>MSGKSSRPYSTLKVEEASFNRLCETKTILTVNGQFPGPTLKAREEDTIWVKVHNNGRYNITLHWHGVKQPRNPWSDGPEYITQCPIQPGDSFNYKLIFSMEVGTIWWHAHSDWTRATVHGAIIVHPKKAADLPFAPPDQEVPIIFSEWWKEDVMEVLQEFVKSGGAPRDSDAYTINGQPGDLYPCSSQETFKLKVTYGKRYLLRMVNAVMNEILFFKIANHSLTVVANDGSYTKPLTTDYVVIAPGQTMDCLLEAKQFGGGRYYMATRAYQTGRIGFDNTTTTAIIQYEGDSNSYTTPLFPLLPDYNDTTMAYEFLGSLKSTEPHLFPLNKYDTRIISTVSLNTIPCQNNSCAGPNGTRLAASMNNISFQFPRTDILRAYYYNISGVFDTRFPTVPPFYYNFTGTIFPAFLLTPKRATIVRVIEYGLAIELVFQGTRIIAGLDHPMHLHGYSFYIVGWGFENFDENRDPLNYNLVDPPLRNTVMVPVGGWAAIRFKAVNPGVWILHCHLERHLTWGMDTTFIVKDGNKTKERMLPPPQHMPRC</sequence>
<comment type="cofactor">
    <cofactor evidence="13">
        <name>Cu cation</name>
        <dbReference type="ChEBI" id="CHEBI:23378"/>
    </cofactor>
    <text evidence="13">Binds 4 Cu cations per monomer.</text>
</comment>
<keyword evidence="11" id="KW-0325">Glycoprotein</keyword>
<evidence type="ECO:0000256" key="11">
    <source>
        <dbReference type="ARBA" id="ARBA00023180"/>
    </source>
</evidence>
<keyword evidence="5 13" id="KW-0052">Apoplast</keyword>
<dbReference type="NCBIfam" id="TIGR03389">
    <property type="entry name" value="laccase"/>
    <property type="match status" value="1"/>
</dbReference>
<organism evidence="17 18">
    <name type="scientific">Artemisia annua</name>
    <name type="common">Sweet wormwood</name>
    <dbReference type="NCBI Taxonomy" id="35608"/>
    <lineage>
        <taxon>Eukaryota</taxon>
        <taxon>Viridiplantae</taxon>
        <taxon>Streptophyta</taxon>
        <taxon>Embryophyta</taxon>
        <taxon>Tracheophyta</taxon>
        <taxon>Spermatophyta</taxon>
        <taxon>Magnoliopsida</taxon>
        <taxon>eudicotyledons</taxon>
        <taxon>Gunneridae</taxon>
        <taxon>Pentapetalae</taxon>
        <taxon>asterids</taxon>
        <taxon>campanulids</taxon>
        <taxon>Asterales</taxon>
        <taxon>Asteraceae</taxon>
        <taxon>Asteroideae</taxon>
        <taxon>Anthemideae</taxon>
        <taxon>Artemisiinae</taxon>
        <taxon>Artemisia</taxon>
    </lineage>
</organism>
<dbReference type="FunFam" id="2.60.40.420:FF:000049">
    <property type="entry name" value="Laccase"/>
    <property type="match status" value="1"/>
</dbReference>
<comment type="caution">
    <text evidence="17">The sequence shown here is derived from an EMBL/GenBank/DDBJ whole genome shotgun (WGS) entry which is preliminary data.</text>
</comment>
<comment type="subcellular location">
    <subcellularLocation>
        <location evidence="2 13">Secreted</location>
        <location evidence="2 13">Extracellular space</location>
        <location evidence="2 13">Apoplast</location>
    </subcellularLocation>
</comment>